<evidence type="ECO:0000256" key="3">
    <source>
        <dbReference type="ARBA" id="ARBA00023163"/>
    </source>
</evidence>
<dbReference type="Gene3D" id="3.40.50.2300">
    <property type="match status" value="2"/>
</dbReference>
<dbReference type="PROSITE" id="PS00356">
    <property type="entry name" value="HTH_LACI_1"/>
    <property type="match status" value="1"/>
</dbReference>
<reference evidence="6" key="1">
    <citation type="submission" date="2020-09" db="EMBL/GenBank/DDBJ databases">
        <title>Sphingomonas sp., a new species isolated from pork steak.</title>
        <authorList>
            <person name="Heidler von Heilborn D."/>
        </authorList>
    </citation>
    <scope>NUCLEOTIDE SEQUENCE [LARGE SCALE GENOMIC DNA]</scope>
</reference>
<name>A0A974NY04_9SPHN</name>
<dbReference type="AlphaFoldDB" id="A0A974NY04"/>
<dbReference type="SMART" id="SM00354">
    <property type="entry name" value="HTH_LACI"/>
    <property type="match status" value="1"/>
</dbReference>
<evidence type="ECO:0000259" key="4">
    <source>
        <dbReference type="PROSITE" id="PS50932"/>
    </source>
</evidence>
<dbReference type="SUPFAM" id="SSF47413">
    <property type="entry name" value="lambda repressor-like DNA-binding domains"/>
    <property type="match status" value="1"/>
</dbReference>
<feature type="domain" description="HTH lacI-type" evidence="4">
    <location>
        <begin position="1"/>
        <end position="53"/>
    </location>
</feature>
<proteinExistence type="predicted"/>
<dbReference type="Gene3D" id="1.10.260.40">
    <property type="entry name" value="lambda repressor-like DNA-binding domains"/>
    <property type="match status" value="1"/>
</dbReference>
<keyword evidence="2 5" id="KW-0238">DNA-binding</keyword>
<evidence type="ECO:0000256" key="1">
    <source>
        <dbReference type="ARBA" id="ARBA00023015"/>
    </source>
</evidence>
<dbReference type="SUPFAM" id="SSF53822">
    <property type="entry name" value="Periplasmic binding protein-like I"/>
    <property type="match status" value="1"/>
</dbReference>
<dbReference type="InterPro" id="IPR028082">
    <property type="entry name" value="Peripla_BP_I"/>
</dbReference>
<sequence>MHDIARLANVSTPTVSRVLNGSSLVTAETRDRVLEVAKTHGYAVNRNAQKLRNARTNTIAVMLDFGSHRHGAIGDPFIFELLAGVSEALSIRDQDLLLSPPGLQSARDFRDFFRARGADGFIVLGQGTRDDMLRTLARESIPLVVWGAVAPDAPYCAVGSDNLEGGTLAGRHFLARQRKRWLFIGDTRHEELRLRYEGLRLAAKDREDVTIDLLPIASMAFTATAQAVTAHLDTVDRPDAVFAFSDTAAMAALGAFRASGLCAPGDLSLVGYNNIPPAAHFSPAITTIDQKTDLAGALLVEKLMQQIDGGRPTSVVLPTDIVVRET</sequence>
<dbReference type="InterPro" id="IPR010982">
    <property type="entry name" value="Lambda_DNA-bd_dom_sf"/>
</dbReference>
<dbReference type="EMBL" id="CP061035">
    <property type="protein sequence ID" value="QQV78980.1"/>
    <property type="molecule type" value="Genomic_DNA"/>
</dbReference>
<dbReference type="Pfam" id="PF13377">
    <property type="entry name" value="Peripla_BP_3"/>
    <property type="match status" value="1"/>
</dbReference>
<organism evidence="5 6">
    <name type="scientific">Sphingomonas aliaeris</name>
    <dbReference type="NCBI Taxonomy" id="2759526"/>
    <lineage>
        <taxon>Bacteria</taxon>
        <taxon>Pseudomonadati</taxon>
        <taxon>Pseudomonadota</taxon>
        <taxon>Alphaproteobacteria</taxon>
        <taxon>Sphingomonadales</taxon>
        <taxon>Sphingomonadaceae</taxon>
        <taxon>Sphingomonas</taxon>
    </lineage>
</organism>
<evidence type="ECO:0000313" key="5">
    <source>
        <dbReference type="EMBL" id="QQV78980.1"/>
    </source>
</evidence>
<dbReference type="InterPro" id="IPR000843">
    <property type="entry name" value="HTH_LacI"/>
</dbReference>
<keyword evidence="1" id="KW-0805">Transcription regulation</keyword>
<keyword evidence="3" id="KW-0804">Transcription</keyword>
<evidence type="ECO:0000313" key="6">
    <source>
        <dbReference type="Proteomes" id="UP000595894"/>
    </source>
</evidence>
<dbReference type="CDD" id="cd01392">
    <property type="entry name" value="HTH_LacI"/>
    <property type="match status" value="1"/>
</dbReference>
<dbReference type="GO" id="GO:0003700">
    <property type="term" value="F:DNA-binding transcription factor activity"/>
    <property type="evidence" value="ECO:0007669"/>
    <property type="project" value="TreeGrafter"/>
</dbReference>
<dbReference type="KEGG" id="sari:H5J25_10410"/>
<dbReference type="InterPro" id="IPR046335">
    <property type="entry name" value="LacI/GalR-like_sensor"/>
</dbReference>
<protein>
    <submittedName>
        <fullName evidence="5">LacI family DNA-binding transcriptional regulator</fullName>
    </submittedName>
</protein>
<keyword evidence="6" id="KW-1185">Reference proteome</keyword>
<dbReference type="PANTHER" id="PTHR30146">
    <property type="entry name" value="LACI-RELATED TRANSCRIPTIONAL REPRESSOR"/>
    <property type="match status" value="1"/>
</dbReference>
<gene>
    <name evidence="5" type="ORF">H5J25_10410</name>
</gene>
<dbReference type="PANTHER" id="PTHR30146:SF120">
    <property type="entry name" value="ALANINE RACEMASE"/>
    <property type="match status" value="1"/>
</dbReference>
<dbReference type="PROSITE" id="PS50932">
    <property type="entry name" value="HTH_LACI_2"/>
    <property type="match status" value="1"/>
</dbReference>
<accession>A0A974NY04</accession>
<dbReference type="GO" id="GO:0000976">
    <property type="term" value="F:transcription cis-regulatory region binding"/>
    <property type="evidence" value="ECO:0007669"/>
    <property type="project" value="TreeGrafter"/>
</dbReference>
<dbReference type="Proteomes" id="UP000595894">
    <property type="component" value="Chromosome"/>
</dbReference>
<evidence type="ECO:0000256" key="2">
    <source>
        <dbReference type="ARBA" id="ARBA00023125"/>
    </source>
</evidence>
<dbReference type="Pfam" id="PF00356">
    <property type="entry name" value="LacI"/>
    <property type="match status" value="1"/>
</dbReference>